<feature type="transmembrane region" description="Helical" evidence="1">
    <location>
        <begin position="84"/>
        <end position="106"/>
    </location>
</feature>
<proteinExistence type="predicted"/>
<keyword evidence="3" id="KW-0482">Metalloprotease</keyword>
<reference evidence="3" key="1">
    <citation type="submission" date="2022-05" db="EMBL/GenBank/DDBJ databases">
        <authorList>
            <person name="Tuo L."/>
        </authorList>
    </citation>
    <scope>NUCLEOTIDE SEQUENCE</scope>
    <source>
        <strain evidence="3">BSK12Z-4</strain>
    </source>
</reference>
<keyword evidence="4" id="KW-1185">Reference proteome</keyword>
<gene>
    <name evidence="3" type="ORF">M8330_05245</name>
</gene>
<feature type="transmembrane region" description="Helical" evidence="1">
    <location>
        <begin position="170"/>
        <end position="190"/>
    </location>
</feature>
<dbReference type="RefSeq" id="WP_250826465.1">
    <property type="nucleotide sequence ID" value="NZ_JAMOIL010000005.1"/>
</dbReference>
<dbReference type="PANTHER" id="PTHR36435">
    <property type="entry name" value="SLR1288 PROTEIN"/>
    <property type="match status" value="1"/>
</dbReference>
<feature type="transmembrane region" description="Helical" evidence="1">
    <location>
        <begin position="34"/>
        <end position="64"/>
    </location>
</feature>
<keyword evidence="1" id="KW-0812">Transmembrane</keyword>
<dbReference type="AlphaFoldDB" id="A0A9X2D5T0"/>
<dbReference type="EMBL" id="JAMOIL010000005">
    <property type="protein sequence ID" value="MCM0619696.1"/>
    <property type="molecule type" value="Genomic_DNA"/>
</dbReference>
<feature type="transmembrane region" description="Helical" evidence="1">
    <location>
        <begin position="202"/>
        <end position="224"/>
    </location>
</feature>
<evidence type="ECO:0000313" key="4">
    <source>
        <dbReference type="Proteomes" id="UP001139485"/>
    </source>
</evidence>
<evidence type="ECO:0000313" key="3">
    <source>
        <dbReference type="EMBL" id="MCM0619696.1"/>
    </source>
</evidence>
<comment type="caution">
    <text evidence="3">The sequence shown here is derived from an EMBL/GenBank/DDBJ whole genome shotgun (WGS) entry which is preliminary data.</text>
</comment>
<organism evidence="3 4">
    <name type="scientific">Nocardioides bruguierae</name>
    <dbReference type="NCBI Taxonomy" id="2945102"/>
    <lineage>
        <taxon>Bacteria</taxon>
        <taxon>Bacillati</taxon>
        <taxon>Actinomycetota</taxon>
        <taxon>Actinomycetes</taxon>
        <taxon>Propionibacteriales</taxon>
        <taxon>Nocardioidaceae</taxon>
        <taxon>Nocardioides</taxon>
    </lineage>
</organism>
<sequence>MPTSSAPSSASASAPEQQPLGYHQLLLLGRPSRAWALAGVLLLLVLVLLGQYAALVSVQVPLVLAGWSADDVVERLSGDPVTPAYLALVDAGWAYAVIAVLAVVLLVHKQRPGWVVSVAARMRWGWLLRCLGLAAITLVVTVVVSALVPATGTGQEISGNLNDWTSQTTAFLLVVLLLTPLQAAGEEFVFRGYLTQAFGRMVPTWAPLSKAVAVVVPAVLFALAHGAQDAPVFVDRFAFGLVAGVLVLRTGGLEAGIAMHVLNNLLAYGVALLFSDMTSTLNPTASSWSNLPVTLTQSLVFLGLVELSLRRRPVATTTAGPVLAGQGTRV</sequence>
<dbReference type="Proteomes" id="UP001139485">
    <property type="component" value="Unassembled WGS sequence"/>
</dbReference>
<feature type="transmembrane region" description="Helical" evidence="1">
    <location>
        <begin position="126"/>
        <end position="150"/>
    </location>
</feature>
<evidence type="ECO:0000256" key="1">
    <source>
        <dbReference type="SAM" id="Phobius"/>
    </source>
</evidence>
<dbReference type="GO" id="GO:0004175">
    <property type="term" value="F:endopeptidase activity"/>
    <property type="evidence" value="ECO:0007669"/>
    <property type="project" value="UniProtKB-ARBA"/>
</dbReference>
<dbReference type="PANTHER" id="PTHR36435:SF1">
    <property type="entry name" value="CAAX AMINO TERMINAL PROTEASE FAMILY PROTEIN"/>
    <property type="match status" value="1"/>
</dbReference>
<dbReference type="GO" id="GO:0080120">
    <property type="term" value="P:CAAX-box protein maturation"/>
    <property type="evidence" value="ECO:0007669"/>
    <property type="project" value="UniProtKB-ARBA"/>
</dbReference>
<keyword evidence="3" id="KW-0378">Hydrolase</keyword>
<dbReference type="GO" id="GO:0008237">
    <property type="term" value="F:metallopeptidase activity"/>
    <property type="evidence" value="ECO:0007669"/>
    <property type="project" value="UniProtKB-KW"/>
</dbReference>
<dbReference type="InterPro" id="IPR052710">
    <property type="entry name" value="CAAX_protease"/>
</dbReference>
<dbReference type="InterPro" id="IPR003675">
    <property type="entry name" value="Rce1/LyrA-like_dom"/>
</dbReference>
<accession>A0A9X2D5T0</accession>
<keyword evidence="3" id="KW-0645">Protease</keyword>
<name>A0A9X2D5T0_9ACTN</name>
<keyword evidence="1" id="KW-0472">Membrane</keyword>
<evidence type="ECO:0000259" key="2">
    <source>
        <dbReference type="Pfam" id="PF02517"/>
    </source>
</evidence>
<dbReference type="Pfam" id="PF02517">
    <property type="entry name" value="Rce1-like"/>
    <property type="match status" value="1"/>
</dbReference>
<protein>
    <submittedName>
        <fullName evidence="3">CPBP family intramembrane metalloprotease</fullName>
    </submittedName>
</protein>
<feature type="domain" description="CAAX prenyl protease 2/Lysostaphin resistance protein A-like" evidence="2">
    <location>
        <begin position="170"/>
        <end position="266"/>
    </location>
</feature>
<keyword evidence="1" id="KW-1133">Transmembrane helix</keyword>